<evidence type="ECO:0000313" key="1">
    <source>
        <dbReference type="EMBL" id="RIW30733.1"/>
    </source>
</evidence>
<organism evidence="1 2">
    <name type="scientific">Bacillus salacetis</name>
    <dbReference type="NCBI Taxonomy" id="2315464"/>
    <lineage>
        <taxon>Bacteria</taxon>
        <taxon>Bacillati</taxon>
        <taxon>Bacillota</taxon>
        <taxon>Bacilli</taxon>
        <taxon>Bacillales</taxon>
        <taxon>Bacillaceae</taxon>
        <taxon>Bacillus</taxon>
    </lineage>
</organism>
<accession>A0A3A1QWN0</accession>
<evidence type="ECO:0000313" key="2">
    <source>
        <dbReference type="Proteomes" id="UP000265801"/>
    </source>
</evidence>
<dbReference type="AlphaFoldDB" id="A0A3A1QWN0"/>
<sequence>MNCSDPNNRSLILTINQPCDGEARLYFEDLTEPGFYRILAANGNSACPMVLIIEAANGATIERTVPYRQAIYIENLKRIYVGSAENSDGICAGTINIDKTFGFC</sequence>
<name>A0A3A1QWN0_9BACI</name>
<proteinExistence type="predicted"/>
<keyword evidence="2" id="KW-1185">Reference proteome</keyword>
<dbReference type="EMBL" id="QXIR01000025">
    <property type="protein sequence ID" value="RIW30733.1"/>
    <property type="molecule type" value="Genomic_DNA"/>
</dbReference>
<protein>
    <submittedName>
        <fullName evidence="1">Uncharacterized protein</fullName>
    </submittedName>
</protein>
<reference evidence="1 2" key="1">
    <citation type="submission" date="2018-09" db="EMBL/GenBank/DDBJ databases">
        <title>Bacillus saliacetes sp. nov., isolated from Thai shrimp paste (Ka-pi).</title>
        <authorList>
            <person name="Daroonpunt R."/>
            <person name="Tanasupawat S."/>
            <person name="Yiamsombut S."/>
        </authorList>
    </citation>
    <scope>NUCLEOTIDE SEQUENCE [LARGE SCALE GENOMIC DNA]</scope>
    <source>
        <strain evidence="1 2">SKP7-4</strain>
    </source>
</reference>
<comment type="caution">
    <text evidence="1">The sequence shown here is derived from an EMBL/GenBank/DDBJ whole genome shotgun (WGS) entry which is preliminary data.</text>
</comment>
<gene>
    <name evidence="1" type="ORF">D3H55_16535</name>
</gene>
<dbReference type="Proteomes" id="UP000265801">
    <property type="component" value="Unassembled WGS sequence"/>
</dbReference>